<dbReference type="OrthoDB" id="7860049at2"/>
<dbReference type="KEGG" id="ome:OLMES_2361"/>
<gene>
    <name evidence="1" type="ORF">OLMES_2361</name>
</gene>
<dbReference type="AlphaFoldDB" id="A0A1Y0IAH4"/>
<dbReference type="RefSeq" id="WP_087461409.1">
    <property type="nucleotide sequence ID" value="NZ_CP021425.1"/>
</dbReference>
<evidence type="ECO:0000313" key="1">
    <source>
        <dbReference type="EMBL" id="ARU56424.1"/>
    </source>
</evidence>
<name>A0A1Y0IAH4_9GAMM</name>
<sequence length="167" mass="19044">MDIRPEVSAWDGKSAAAIRAVFNWYVQDVFFIDELVALLAERQCQKGATWLLKACIEDDHTVSAQQSAIILEQIDVLACWESKLHVLQILPALKIDALHKLKLERFLRDALNAKNKFVRAWAYNGFIVLATQYPEYQPEAEKLIDNAMQDEAPSVKARIRQVMARCS</sequence>
<dbReference type="SUPFAM" id="SSF48371">
    <property type="entry name" value="ARM repeat"/>
    <property type="match status" value="1"/>
</dbReference>
<evidence type="ECO:0008006" key="3">
    <source>
        <dbReference type="Google" id="ProtNLM"/>
    </source>
</evidence>
<reference evidence="1 2" key="1">
    <citation type="submission" date="2017-05" db="EMBL/GenBank/DDBJ databases">
        <title>Genomic insights into alkan degradation activity of Oleiphilus messinensis.</title>
        <authorList>
            <person name="Kozyavkin S.A."/>
            <person name="Slesarev A.I."/>
            <person name="Golyshin P.N."/>
            <person name="Korzhenkov A."/>
            <person name="Golyshina O.N."/>
            <person name="Toshchakov S.V."/>
        </authorList>
    </citation>
    <scope>NUCLEOTIDE SEQUENCE [LARGE SCALE GENOMIC DNA]</scope>
    <source>
        <strain evidence="1 2">ME102</strain>
    </source>
</reference>
<accession>A0A1Y0IAH4</accession>
<proteinExistence type="predicted"/>
<evidence type="ECO:0000313" key="2">
    <source>
        <dbReference type="Proteomes" id="UP000196027"/>
    </source>
</evidence>
<dbReference type="Proteomes" id="UP000196027">
    <property type="component" value="Chromosome"/>
</dbReference>
<dbReference type="InterPro" id="IPR016024">
    <property type="entry name" value="ARM-type_fold"/>
</dbReference>
<dbReference type="EMBL" id="CP021425">
    <property type="protein sequence ID" value="ARU56424.1"/>
    <property type="molecule type" value="Genomic_DNA"/>
</dbReference>
<organism evidence="1 2">
    <name type="scientific">Oleiphilus messinensis</name>
    <dbReference type="NCBI Taxonomy" id="141451"/>
    <lineage>
        <taxon>Bacteria</taxon>
        <taxon>Pseudomonadati</taxon>
        <taxon>Pseudomonadota</taxon>
        <taxon>Gammaproteobacteria</taxon>
        <taxon>Oceanospirillales</taxon>
        <taxon>Oleiphilaceae</taxon>
        <taxon>Oleiphilus</taxon>
    </lineage>
</organism>
<protein>
    <recommendedName>
        <fullName evidence="3">DNA alkylation repair enzyme</fullName>
    </recommendedName>
</protein>
<keyword evidence="2" id="KW-1185">Reference proteome</keyword>